<accession>A0A9P1D800</accession>
<evidence type="ECO:0000313" key="1">
    <source>
        <dbReference type="EMBL" id="CAI4005888.1"/>
    </source>
</evidence>
<gene>
    <name evidence="1" type="ORF">C1SCF055_LOCUS31573</name>
</gene>
<dbReference type="EMBL" id="CAMXCT020003717">
    <property type="protein sequence ID" value="CAL1159263.1"/>
    <property type="molecule type" value="Genomic_DNA"/>
</dbReference>
<dbReference type="AlphaFoldDB" id="A0A9P1D800"/>
<keyword evidence="4" id="KW-1185">Reference proteome</keyword>
<evidence type="ECO:0000313" key="4">
    <source>
        <dbReference type="Proteomes" id="UP001152797"/>
    </source>
</evidence>
<reference evidence="2" key="2">
    <citation type="submission" date="2024-04" db="EMBL/GenBank/DDBJ databases">
        <authorList>
            <person name="Chen Y."/>
            <person name="Shah S."/>
            <person name="Dougan E. K."/>
            <person name="Thang M."/>
            <person name="Chan C."/>
        </authorList>
    </citation>
    <scope>NUCLEOTIDE SEQUENCE [LARGE SCALE GENOMIC DNA]</scope>
</reference>
<reference evidence="1" key="1">
    <citation type="submission" date="2022-10" db="EMBL/GenBank/DDBJ databases">
        <authorList>
            <person name="Chen Y."/>
            <person name="Dougan E. K."/>
            <person name="Chan C."/>
            <person name="Rhodes N."/>
            <person name="Thang M."/>
        </authorList>
    </citation>
    <scope>NUCLEOTIDE SEQUENCE</scope>
</reference>
<name>A0A9P1D800_9DINO</name>
<proteinExistence type="predicted"/>
<sequence length="242" mass="26550">NVAPLPAVCWARDQLLLGGEMLCACPLVRGLSGDTPRCEVQKLPKGEPPIVQLQMETSERFLASVHGGGNLRVWWAKEEDCPARSRVRRRPESVGTVLGCCSEVLERHCLAARWAPRKRCRVPGDSVSPALLVSLSTLENGRVTVWRESCLDEACAFLPEARWRASCDCAFSWVAPNWEEEEELNDAPPEDKVPLRATEHGTASASAGTMGSVQLVMLADGGTVLWTLEWNDISAPMKTSQE</sequence>
<feature type="non-terminal residue" evidence="1">
    <location>
        <position position="1"/>
    </location>
</feature>
<evidence type="ECO:0000313" key="2">
    <source>
        <dbReference type="EMBL" id="CAL1159263.1"/>
    </source>
</evidence>
<dbReference type="EMBL" id="CAMXCT010003717">
    <property type="protein sequence ID" value="CAI4005888.1"/>
    <property type="molecule type" value="Genomic_DNA"/>
</dbReference>
<dbReference type="Proteomes" id="UP001152797">
    <property type="component" value="Unassembled WGS sequence"/>
</dbReference>
<comment type="caution">
    <text evidence="1">The sequence shown here is derived from an EMBL/GenBank/DDBJ whole genome shotgun (WGS) entry which is preliminary data.</text>
</comment>
<protein>
    <submittedName>
        <fullName evidence="3">DmX-like protein 2</fullName>
    </submittedName>
</protein>
<organism evidence="1">
    <name type="scientific">Cladocopium goreaui</name>
    <dbReference type="NCBI Taxonomy" id="2562237"/>
    <lineage>
        <taxon>Eukaryota</taxon>
        <taxon>Sar</taxon>
        <taxon>Alveolata</taxon>
        <taxon>Dinophyceae</taxon>
        <taxon>Suessiales</taxon>
        <taxon>Symbiodiniaceae</taxon>
        <taxon>Cladocopium</taxon>
    </lineage>
</organism>
<feature type="non-terminal residue" evidence="1">
    <location>
        <position position="242"/>
    </location>
</feature>
<dbReference type="EMBL" id="CAMXCT030003717">
    <property type="protein sequence ID" value="CAL4793200.1"/>
    <property type="molecule type" value="Genomic_DNA"/>
</dbReference>
<evidence type="ECO:0000313" key="3">
    <source>
        <dbReference type="EMBL" id="CAL4793200.1"/>
    </source>
</evidence>